<feature type="coiled-coil region" evidence="1">
    <location>
        <begin position="14"/>
        <end position="72"/>
    </location>
</feature>
<feature type="region of interest" description="Disordered" evidence="2">
    <location>
        <begin position="316"/>
        <end position="358"/>
    </location>
</feature>
<dbReference type="Proteomes" id="UP000467840">
    <property type="component" value="Unassembled WGS sequence"/>
</dbReference>
<dbReference type="AlphaFoldDB" id="A0A6A6K3R9"/>
<dbReference type="PANTHER" id="PTHR36143">
    <property type="entry name" value="OS08G0177500 PROTEIN"/>
    <property type="match status" value="1"/>
</dbReference>
<dbReference type="EMBL" id="JAAGAX010000020">
    <property type="protein sequence ID" value="KAF2283174.1"/>
    <property type="molecule type" value="Genomic_DNA"/>
</dbReference>
<evidence type="ECO:0000313" key="4">
    <source>
        <dbReference type="Proteomes" id="UP000467840"/>
    </source>
</evidence>
<protein>
    <submittedName>
        <fullName evidence="3">Uncharacterized protein</fullName>
    </submittedName>
</protein>
<feature type="region of interest" description="Disordered" evidence="2">
    <location>
        <begin position="405"/>
        <end position="525"/>
    </location>
</feature>
<evidence type="ECO:0000256" key="2">
    <source>
        <dbReference type="SAM" id="MobiDB-lite"/>
    </source>
</evidence>
<sequence>METNGRIVEMQSTIDSLKDEQKIMESALKEKQQEIKMHRETNIDTENENPQMIALMESLKQKETEIEDLKHRFENPIKILSVSTDDPSNPQTNLNVTANLAHKTQISDSKAAGGQLHESTNYSNGANSIRGDRSDNTSTTLVKGENTARLQNRIENEAAILDRREVSIEEQSRKLESSVEGLRNEGAVDTSHGKKKGSSPDNGAFGAGQENNISNASERVVSSIGKVSQNEDANSDMKSADDKEHKVARDDKQLGLESTQQEEGRDQGTFKGEVKLELLDNIRSSTSRVKGKHAKGKRWRILARNRWLENRRNYEDNGGQRLKTRKFSHHDQNGLLDREEATASNEGRTDTETVKSRNNPLEVTRADDFSKAKLLEPQNPEVSEDQKVKPAIDDTNYHLKRVHEMRKRPHISQDGQLLTNESFHGNANDISSKDKKESLDEVRQNEGQEISGIEENRNNRNMNVENSADAEQVNAASNQERPGEIAAQEIDRQPDAVTGDSFRESFSDLEEDKVEYKGETDESEF</sequence>
<evidence type="ECO:0000313" key="3">
    <source>
        <dbReference type="EMBL" id="KAF2283174.1"/>
    </source>
</evidence>
<feature type="compositionally biased region" description="Basic and acidic residues" evidence="2">
    <location>
        <begin position="238"/>
        <end position="254"/>
    </location>
</feature>
<feature type="region of interest" description="Disordered" evidence="2">
    <location>
        <begin position="108"/>
        <end position="140"/>
    </location>
</feature>
<feature type="compositionally biased region" description="Basic and acidic residues" evidence="2">
    <location>
        <begin position="431"/>
        <end position="446"/>
    </location>
</feature>
<reference evidence="3 4" key="1">
    <citation type="journal article" date="2020" name="Mol. Plant">
        <title>The Chromosome-Based Rubber Tree Genome Provides New Insights into Spurge Genome Evolution and Rubber Biosynthesis.</title>
        <authorList>
            <person name="Liu J."/>
            <person name="Shi C."/>
            <person name="Shi C.C."/>
            <person name="Li W."/>
            <person name="Zhang Q.J."/>
            <person name="Zhang Y."/>
            <person name="Li K."/>
            <person name="Lu H.F."/>
            <person name="Shi C."/>
            <person name="Zhu S.T."/>
            <person name="Xiao Z.Y."/>
            <person name="Nan H."/>
            <person name="Yue Y."/>
            <person name="Zhu X.G."/>
            <person name="Wu Y."/>
            <person name="Hong X.N."/>
            <person name="Fan G.Y."/>
            <person name="Tong Y."/>
            <person name="Zhang D."/>
            <person name="Mao C.L."/>
            <person name="Liu Y.L."/>
            <person name="Hao S.J."/>
            <person name="Liu W.Q."/>
            <person name="Lv M.Q."/>
            <person name="Zhang H.B."/>
            <person name="Liu Y."/>
            <person name="Hu-Tang G.R."/>
            <person name="Wang J.P."/>
            <person name="Wang J.H."/>
            <person name="Sun Y.H."/>
            <person name="Ni S.B."/>
            <person name="Chen W.B."/>
            <person name="Zhang X.C."/>
            <person name="Jiao Y.N."/>
            <person name="Eichler E.E."/>
            <person name="Li G.H."/>
            <person name="Liu X."/>
            <person name="Gao L.Z."/>
        </authorList>
    </citation>
    <scope>NUCLEOTIDE SEQUENCE [LARGE SCALE GENOMIC DNA]</scope>
    <source>
        <strain evidence="4">cv. GT1</strain>
        <tissue evidence="3">Leaf</tissue>
    </source>
</reference>
<keyword evidence="1" id="KW-0175">Coiled coil</keyword>
<feature type="compositionally biased region" description="Polar residues" evidence="2">
    <location>
        <begin position="413"/>
        <end position="430"/>
    </location>
</feature>
<accession>A0A6A6K3R9</accession>
<dbReference type="PANTHER" id="PTHR36143:SF4">
    <property type="entry name" value="OS08G0177500 PROTEIN"/>
    <property type="match status" value="1"/>
</dbReference>
<feature type="compositionally biased region" description="Polar residues" evidence="2">
    <location>
        <begin position="117"/>
        <end position="127"/>
    </location>
</feature>
<comment type="caution">
    <text evidence="3">The sequence shown here is derived from an EMBL/GenBank/DDBJ whole genome shotgun (WGS) entry which is preliminary data.</text>
</comment>
<feature type="region of interest" description="Disordered" evidence="2">
    <location>
        <begin position="169"/>
        <end position="269"/>
    </location>
</feature>
<organism evidence="3 4">
    <name type="scientific">Hevea brasiliensis</name>
    <name type="common">Para rubber tree</name>
    <name type="synonym">Siphonia brasiliensis</name>
    <dbReference type="NCBI Taxonomy" id="3981"/>
    <lineage>
        <taxon>Eukaryota</taxon>
        <taxon>Viridiplantae</taxon>
        <taxon>Streptophyta</taxon>
        <taxon>Embryophyta</taxon>
        <taxon>Tracheophyta</taxon>
        <taxon>Spermatophyta</taxon>
        <taxon>Magnoliopsida</taxon>
        <taxon>eudicotyledons</taxon>
        <taxon>Gunneridae</taxon>
        <taxon>Pentapetalae</taxon>
        <taxon>rosids</taxon>
        <taxon>fabids</taxon>
        <taxon>Malpighiales</taxon>
        <taxon>Euphorbiaceae</taxon>
        <taxon>Crotonoideae</taxon>
        <taxon>Micrandreae</taxon>
        <taxon>Hevea</taxon>
    </lineage>
</organism>
<keyword evidence="4" id="KW-1185">Reference proteome</keyword>
<name>A0A6A6K3R9_HEVBR</name>
<proteinExistence type="predicted"/>
<evidence type="ECO:0000256" key="1">
    <source>
        <dbReference type="SAM" id="Coils"/>
    </source>
</evidence>
<gene>
    <name evidence="3" type="ORF">GH714_043504</name>
</gene>
<feature type="compositionally biased region" description="Basic and acidic residues" evidence="2">
    <location>
        <begin position="329"/>
        <end position="355"/>
    </location>
</feature>
<feature type="compositionally biased region" description="Basic and acidic residues" evidence="2">
    <location>
        <begin position="514"/>
        <end position="525"/>
    </location>
</feature>